<proteinExistence type="predicted"/>
<gene>
    <name evidence="1" type="ORF">E2C01_071329</name>
</gene>
<dbReference type="EMBL" id="VSRR010044485">
    <property type="protein sequence ID" value="MPC76894.1"/>
    <property type="molecule type" value="Genomic_DNA"/>
</dbReference>
<evidence type="ECO:0000313" key="2">
    <source>
        <dbReference type="Proteomes" id="UP000324222"/>
    </source>
</evidence>
<evidence type="ECO:0000313" key="1">
    <source>
        <dbReference type="EMBL" id="MPC76894.1"/>
    </source>
</evidence>
<dbReference type="AlphaFoldDB" id="A0A5B7I7X7"/>
<reference evidence="1 2" key="1">
    <citation type="submission" date="2019-05" db="EMBL/GenBank/DDBJ databases">
        <title>Another draft genome of Portunus trituberculatus and its Hox gene families provides insights of decapod evolution.</title>
        <authorList>
            <person name="Jeong J.-H."/>
            <person name="Song I."/>
            <person name="Kim S."/>
            <person name="Choi T."/>
            <person name="Kim D."/>
            <person name="Ryu S."/>
            <person name="Kim W."/>
        </authorList>
    </citation>
    <scope>NUCLEOTIDE SEQUENCE [LARGE SCALE GENOMIC DNA]</scope>
    <source>
        <tissue evidence="1">Muscle</tissue>
    </source>
</reference>
<organism evidence="1 2">
    <name type="scientific">Portunus trituberculatus</name>
    <name type="common">Swimming crab</name>
    <name type="synonym">Neptunus trituberculatus</name>
    <dbReference type="NCBI Taxonomy" id="210409"/>
    <lineage>
        <taxon>Eukaryota</taxon>
        <taxon>Metazoa</taxon>
        <taxon>Ecdysozoa</taxon>
        <taxon>Arthropoda</taxon>
        <taxon>Crustacea</taxon>
        <taxon>Multicrustacea</taxon>
        <taxon>Malacostraca</taxon>
        <taxon>Eumalacostraca</taxon>
        <taxon>Eucarida</taxon>
        <taxon>Decapoda</taxon>
        <taxon>Pleocyemata</taxon>
        <taxon>Brachyura</taxon>
        <taxon>Eubrachyura</taxon>
        <taxon>Portunoidea</taxon>
        <taxon>Portunidae</taxon>
        <taxon>Portuninae</taxon>
        <taxon>Portunus</taxon>
    </lineage>
</organism>
<accession>A0A5B7I7X7</accession>
<sequence length="66" mass="7400">MAVYCNQTQDTSRHISRQVNVNVRGCCRPAIYRAAHTNAILGPSCRTVAMLITLHHPCHEDLKRVA</sequence>
<name>A0A5B7I7X7_PORTR</name>
<comment type="caution">
    <text evidence="1">The sequence shown here is derived from an EMBL/GenBank/DDBJ whole genome shotgun (WGS) entry which is preliminary data.</text>
</comment>
<protein>
    <submittedName>
        <fullName evidence="1">Uncharacterized protein</fullName>
    </submittedName>
</protein>
<dbReference type="Proteomes" id="UP000324222">
    <property type="component" value="Unassembled WGS sequence"/>
</dbReference>
<keyword evidence="2" id="KW-1185">Reference proteome</keyword>